<accession>A0ACB5TS53</accession>
<protein>
    <submittedName>
        <fullName evidence="1">Unnamed protein product</fullName>
    </submittedName>
</protein>
<name>A0ACB5TS53_CANBO</name>
<proteinExistence type="predicted"/>
<gene>
    <name evidence="1" type="ORF">Cboi01_000325600</name>
</gene>
<dbReference type="Proteomes" id="UP001165101">
    <property type="component" value="Unassembled WGS sequence"/>
</dbReference>
<dbReference type="EMBL" id="BSXV01001726">
    <property type="protein sequence ID" value="GME93750.1"/>
    <property type="molecule type" value="Genomic_DNA"/>
</dbReference>
<evidence type="ECO:0000313" key="2">
    <source>
        <dbReference type="Proteomes" id="UP001165101"/>
    </source>
</evidence>
<reference evidence="1" key="1">
    <citation type="submission" date="2023-04" db="EMBL/GenBank/DDBJ databases">
        <title>Candida boidinii NBRC 1967.</title>
        <authorList>
            <person name="Ichikawa N."/>
            <person name="Sato H."/>
            <person name="Tonouchi N."/>
        </authorList>
    </citation>
    <scope>NUCLEOTIDE SEQUENCE</scope>
    <source>
        <strain evidence="1">NBRC 1967</strain>
    </source>
</reference>
<evidence type="ECO:0000313" key="1">
    <source>
        <dbReference type="EMBL" id="GME93750.1"/>
    </source>
</evidence>
<comment type="caution">
    <text evidence="1">The sequence shown here is derived from an EMBL/GenBank/DDBJ whole genome shotgun (WGS) entry which is preliminary data.</text>
</comment>
<sequence>MSSKKNELKGKGLPIEGQKKSSSKSKQKAAVVEDLLDFTSGSSSTDPNADSSALKHSSDSPITGGTSNQSKDSLSLDTSTTELAQNTRYHDDPEMLENTRFSKGTKPYSDQELAIDLSEHLDSSKSSSLDNIDENTEEPLTENYEDDLEEDRSPGNYQDVEGDINEEHHRYEPNLFEAGDISPHALAKRQRIRFLMYILFGFIFIIGFNLVFLPRTSLDRDLRRLHGSILTSEDIKREFLSYCEQSNDNGFLKEFSKNYTTNKIHFAGLDNSDFEFAKYTKSLFQDYGLKTSIEKYEVYVNTPVDVQVKLLNVSSEKEEETGEYPVVYDACLYEDGFNSSILEKAFHGYSANGTLIGNYFYANYGTLEDFQLLVLNGVDIENKIAIIRYGKIFRGLKVKFAEQFGCSGVLMYSDPFEDGEITESNGYKPYPEGPARNPSSFQRGSVGYFTDLPGDPTTPGYAGTSKNVKRIDPKGINVPSIPSIPMSYKSILPILKTLNGKGISLGWEGALDEFDYCTGPNDFHNSGEEDLMLNLINIQDYNIKPIYNVIGEIGGILTGEEIIIANHRDSWIKGGAGDPHSGTAVMLEIIRNYAKLLKLGWRPLRTIRFISWDGEEYGMLGSTEFGENHSNYISKNTVAYLNLDVAVAGTYFGISANPLLNKIIKKSATESFLHNAKSDSADDSTDRVISLYDYWMNQNNATISPVGAGSDFSVFQNHLGIPIVEAGFVPNTNTDPVYHYHSNYDSFNWMDKFGDSEDFKYHKLKLEHIS</sequence>
<organism evidence="1 2">
    <name type="scientific">Candida boidinii</name>
    <name type="common">Yeast</name>
    <dbReference type="NCBI Taxonomy" id="5477"/>
    <lineage>
        <taxon>Eukaryota</taxon>
        <taxon>Fungi</taxon>
        <taxon>Dikarya</taxon>
        <taxon>Ascomycota</taxon>
        <taxon>Saccharomycotina</taxon>
        <taxon>Pichiomycetes</taxon>
        <taxon>Pichiales</taxon>
        <taxon>Pichiaceae</taxon>
        <taxon>Ogataea</taxon>
        <taxon>Ogataea/Candida clade</taxon>
    </lineage>
</organism>
<keyword evidence="2" id="KW-1185">Reference proteome</keyword>